<evidence type="ECO:0000256" key="1">
    <source>
        <dbReference type="SAM" id="MobiDB-lite"/>
    </source>
</evidence>
<dbReference type="KEGG" id="aaf:AURANDRAFT_63077"/>
<evidence type="ECO:0000313" key="3">
    <source>
        <dbReference type="Proteomes" id="UP000002729"/>
    </source>
</evidence>
<accession>F0Y5B5</accession>
<evidence type="ECO:0000313" key="2">
    <source>
        <dbReference type="EMBL" id="EGB09466.1"/>
    </source>
</evidence>
<name>F0Y5B5_AURAN</name>
<feature type="compositionally biased region" description="Low complexity" evidence="1">
    <location>
        <begin position="42"/>
        <end position="54"/>
    </location>
</feature>
<proteinExistence type="predicted"/>
<feature type="compositionally biased region" description="Low complexity" evidence="1">
    <location>
        <begin position="14"/>
        <end position="29"/>
    </location>
</feature>
<keyword evidence="3" id="KW-1185">Reference proteome</keyword>
<dbReference type="GeneID" id="20224176"/>
<dbReference type="RefSeq" id="XP_009035532.1">
    <property type="nucleotide sequence ID" value="XM_009037284.1"/>
</dbReference>
<gene>
    <name evidence="2" type="ORF">AURANDRAFT_63077</name>
</gene>
<organism evidence="3">
    <name type="scientific">Aureococcus anophagefferens</name>
    <name type="common">Harmful bloom alga</name>
    <dbReference type="NCBI Taxonomy" id="44056"/>
    <lineage>
        <taxon>Eukaryota</taxon>
        <taxon>Sar</taxon>
        <taxon>Stramenopiles</taxon>
        <taxon>Ochrophyta</taxon>
        <taxon>Pelagophyceae</taxon>
        <taxon>Pelagomonadales</taxon>
        <taxon>Pelagomonadaceae</taxon>
        <taxon>Aureococcus</taxon>
    </lineage>
</organism>
<protein>
    <submittedName>
        <fullName evidence="2">Uncharacterized protein</fullName>
    </submittedName>
</protein>
<dbReference type="InParanoid" id="F0Y5B5"/>
<feature type="compositionally biased region" description="Basic and acidic residues" evidence="1">
    <location>
        <begin position="31"/>
        <end position="41"/>
    </location>
</feature>
<sequence>MSGEKLPPALKENPAPGSKSPGLGSSPAKRSPADSKRDSRLSSRLSPNRSNARAPDSRRPAAAEDRPGQPARASPGGSLAQRLAKPEPRDRRLPWDARRADAPAPDGGGARASSPGAALEVSAACASCFDGRHSAAMAFGEATVREERAFWSTTGMYPQSAFVNLEAATRLLELDLVCCPDVLTVSVAVHAADGTWEDVATVTFDDAGRPQSDVRRKLSFANKNVVCSKIKLSIDRSAADFSIVKSVRLLGVPACA</sequence>
<feature type="compositionally biased region" description="Basic and acidic residues" evidence="1">
    <location>
        <begin position="84"/>
        <end position="101"/>
    </location>
</feature>
<dbReference type="Gene3D" id="2.60.120.260">
    <property type="entry name" value="Galactose-binding domain-like"/>
    <property type="match status" value="1"/>
</dbReference>
<feature type="compositionally biased region" description="Basic and acidic residues" evidence="1">
    <location>
        <begin position="55"/>
        <end position="67"/>
    </location>
</feature>
<reference evidence="2 3" key="1">
    <citation type="journal article" date="2011" name="Proc. Natl. Acad. Sci. U.S.A.">
        <title>Niche of harmful alga Aureococcus anophagefferens revealed through ecogenomics.</title>
        <authorList>
            <person name="Gobler C.J."/>
            <person name="Berry D.L."/>
            <person name="Dyhrman S.T."/>
            <person name="Wilhelm S.W."/>
            <person name="Salamov A."/>
            <person name="Lobanov A.V."/>
            <person name="Zhang Y."/>
            <person name="Collier J.L."/>
            <person name="Wurch L.L."/>
            <person name="Kustka A.B."/>
            <person name="Dill B.D."/>
            <person name="Shah M."/>
            <person name="VerBerkmoes N.C."/>
            <person name="Kuo A."/>
            <person name="Terry A."/>
            <person name="Pangilinan J."/>
            <person name="Lindquist E.A."/>
            <person name="Lucas S."/>
            <person name="Paulsen I.T."/>
            <person name="Hattenrath-Lehmann T.K."/>
            <person name="Talmage S.C."/>
            <person name="Walker E.A."/>
            <person name="Koch F."/>
            <person name="Burson A.M."/>
            <person name="Marcoval M.A."/>
            <person name="Tang Y.Z."/>
            <person name="Lecleir G.R."/>
            <person name="Coyne K.J."/>
            <person name="Berg G.M."/>
            <person name="Bertrand E.M."/>
            <person name="Saito M.A."/>
            <person name="Gladyshev V.N."/>
            <person name="Grigoriev I.V."/>
        </authorList>
    </citation>
    <scope>NUCLEOTIDE SEQUENCE [LARGE SCALE GENOMIC DNA]</scope>
    <source>
        <strain evidence="3">CCMP 1984</strain>
    </source>
</reference>
<dbReference type="AlphaFoldDB" id="F0Y5B5"/>
<dbReference type="EMBL" id="GL833125">
    <property type="protein sequence ID" value="EGB09466.1"/>
    <property type="molecule type" value="Genomic_DNA"/>
</dbReference>
<feature type="region of interest" description="Disordered" evidence="1">
    <location>
        <begin position="1"/>
        <end position="115"/>
    </location>
</feature>
<dbReference type="Proteomes" id="UP000002729">
    <property type="component" value="Unassembled WGS sequence"/>
</dbReference>